<evidence type="ECO:0000256" key="4">
    <source>
        <dbReference type="ARBA" id="ARBA00023136"/>
    </source>
</evidence>
<accession>H2YYR6</accession>
<dbReference type="GeneTree" id="ENSGT00940000166362"/>
<evidence type="ECO:0000313" key="9">
    <source>
        <dbReference type="Proteomes" id="UP000007875"/>
    </source>
</evidence>
<feature type="binding site" description="axial binding residue" evidence="5">
    <location>
        <position position="468"/>
    </location>
    <ligand>
        <name>heme</name>
        <dbReference type="ChEBI" id="CHEBI:30413"/>
    </ligand>
    <ligandPart>
        <name>Fe</name>
        <dbReference type="ChEBI" id="CHEBI:18248"/>
    </ligandPart>
</feature>
<dbReference type="PANTHER" id="PTHR24291:SF189">
    <property type="entry name" value="CYTOCHROME P450 4C3-RELATED"/>
    <property type="match status" value="1"/>
</dbReference>
<dbReference type="FunCoup" id="H2YYR6">
    <property type="interactions" value="8"/>
</dbReference>
<dbReference type="InterPro" id="IPR002401">
    <property type="entry name" value="Cyt_P450_E_grp-I"/>
</dbReference>
<dbReference type="OMA" id="PAKMNRD"/>
<dbReference type="Gene3D" id="1.10.630.10">
    <property type="entry name" value="Cytochrome P450"/>
    <property type="match status" value="1"/>
</dbReference>
<evidence type="ECO:0000256" key="1">
    <source>
        <dbReference type="ARBA" id="ARBA00004586"/>
    </source>
</evidence>
<evidence type="ECO:0000256" key="2">
    <source>
        <dbReference type="ARBA" id="ARBA00010617"/>
    </source>
</evidence>
<evidence type="ECO:0000256" key="7">
    <source>
        <dbReference type="SAM" id="Phobius"/>
    </source>
</evidence>
<keyword evidence="9" id="KW-1185">Reference proteome</keyword>
<dbReference type="GO" id="GO:0005506">
    <property type="term" value="F:iron ion binding"/>
    <property type="evidence" value="ECO:0007669"/>
    <property type="project" value="InterPro"/>
</dbReference>
<dbReference type="InterPro" id="IPR050196">
    <property type="entry name" value="Cytochrome_P450_Monoox"/>
</dbReference>
<keyword evidence="7" id="KW-1133">Transmembrane helix</keyword>
<dbReference type="PROSITE" id="PS00086">
    <property type="entry name" value="CYTOCHROME_P450"/>
    <property type="match status" value="1"/>
</dbReference>
<dbReference type="PRINTS" id="PR00385">
    <property type="entry name" value="P450"/>
</dbReference>
<keyword evidence="5 6" id="KW-0349">Heme</keyword>
<keyword evidence="4 7" id="KW-0472">Membrane</keyword>
<dbReference type="GO" id="GO:0016705">
    <property type="term" value="F:oxidoreductase activity, acting on paired donors, with incorporation or reduction of molecular oxygen"/>
    <property type="evidence" value="ECO:0007669"/>
    <property type="project" value="InterPro"/>
</dbReference>
<keyword evidence="7" id="KW-0812">Transmembrane</keyword>
<dbReference type="InParanoid" id="H2YYR6"/>
<dbReference type="GO" id="GO:0004497">
    <property type="term" value="F:monooxygenase activity"/>
    <property type="evidence" value="ECO:0007669"/>
    <property type="project" value="UniProtKB-KW"/>
</dbReference>
<reference evidence="8" key="3">
    <citation type="submission" date="2025-09" db="UniProtKB">
        <authorList>
            <consortium name="Ensembl"/>
        </authorList>
    </citation>
    <scope>IDENTIFICATION</scope>
</reference>
<dbReference type="InterPro" id="IPR017972">
    <property type="entry name" value="Cyt_P450_CS"/>
</dbReference>
<feature type="transmembrane region" description="Helical" evidence="7">
    <location>
        <begin position="7"/>
        <end position="26"/>
    </location>
</feature>
<sequence>QARNRDCSMAVALFCIVVLLAVIAVLNRREITRLVKNRMLLNLIPTMRERAYPIIGHSYLLGGDPAKFFEFISTGAKAMVTELKEQIAVIWLGPVPVIVVCHPAAAEVILRSSKHMEKSYLYEFLKPWLGTGLLTSGGEKWKQRRRLITPSFHFNILQDFLEVMNEQSATMIRTLEGKRTAGSAINVGKAITMCALDIICETAMGQTVNAQENDDSDYVKSLYRISELIQLRQKTPTLWWDAAFSRMKVGKEQESLLRTLHGFTRDVIIERAKTKDSKSVETNGSDKLNKNQRDLFQNPKRLAFLDVLLHAETEDGKTLSLNDIQEEVDTFMFEGHDTTAAAMTWAIYALGRHPEIQQKVHEELDSVFGAITNAQLQKLSYLERVIKESLRMFPSVPMFARVLSEDCKLGGYSVPKGTQAIIFGYTIHHHPGIWEDEERFEPDRFLAENCVGRHPYAYIPFSAGPRNCIGQKFAMMEEKVVLCHLLRRYSVISHDKEEDLLINADLILRSSTPLNITLKPR</sequence>
<dbReference type="STRING" id="51511.ENSCSAVP00000010477"/>
<dbReference type="Proteomes" id="UP000007875">
    <property type="component" value="Unassembled WGS sequence"/>
</dbReference>
<dbReference type="AlphaFoldDB" id="H2YYR6"/>
<reference evidence="9" key="1">
    <citation type="submission" date="2003-08" db="EMBL/GenBank/DDBJ databases">
        <authorList>
            <person name="Birren B."/>
            <person name="Nusbaum C."/>
            <person name="Abebe A."/>
            <person name="Abouelleil A."/>
            <person name="Adekoya E."/>
            <person name="Ait-zahra M."/>
            <person name="Allen N."/>
            <person name="Allen T."/>
            <person name="An P."/>
            <person name="Anderson M."/>
            <person name="Anderson S."/>
            <person name="Arachchi H."/>
            <person name="Armbruster J."/>
            <person name="Bachantsang P."/>
            <person name="Baldwin J."/>
            <person name="Barry A."/>
            <person name="Bayul T."/>
            <person name="Blitshsteyn B."/>
            <person name="Bloom T."/>
            <person name="Blye J."/>
            <person name="Boguslavskiy L."/>
            <person name="Borowsky M."/>
            <person name="Boukhgalter B."/>
            <person name="Brunache A."/>
            <person name="Butler J."/>
            <person name="Calixte N."/>
            <person name="Calvo S."/>
            <person name="Camarata J."/>
            <person name="Campo K."/>
            <person name="Chang J."/>
            <person name="Cheshatsang Y."/>
            <person name="Citroen M."/>
            <person name="Collymore A."/>
            <person name="Considine T."/>
            <person name="Cook A."/>
            <person name="Cooke P."/>
            <person name="Corum B."/>
            <person name="Cuomo C."/>
            <person name="David R."/>
            <person name="Dawoe T."/>
            <person name="Degray S."/>
            <person name="Dodge S."/>
            <person name="Dooley K."/>
            <person name="Dorje P."/>
            <person name="Dorjee K."/>
            <person name="Dorris L."/>
            <person name="Duffey N."/>
            <person name="Dupes A."/>
            <person name="Elkins T."/>
            <person name="Engels R."/>
            <person name="Erickson J."/>
            <person name="Farina A."/>
            <person name="Faro S."/>
            <person name="Ferreira P."/>
            <person name="Fischer H."/>
            <person name="Fitzgerald M."/>
            <person name="Foley K."/>
            <person name="Gage D."/>
            <person name="Galagan J."/>
            <person name="Gearin G."/>
            <person name="Gnerre S."/>
            <person name="Gnirke A."/>
            <person name="Goyette A."/>
            <person name="Graham J."/>
            <person name="Grandbois E."/>
            <person name="Gyaltsen K."/>
            <person name="Hafez N."/>
            <person name="Hagopian D."/>
            <person name="Hagos B."/>
            <person name="Hall J."/>
            <person name="Hatcher B."/>
            <person name="Heller A."/>
            <person name="Higgins H."/>
            <person name="Honan T."/>
            <person name="Horn A."/>
            <person name="Houde N."/>
            <person name="Hughes L."/>
            <person name="Hulme W."/>
            <person name="Husby E."/>
            <person name="Iliev I."/>
            <person name="Jaffe D."/>
            <person name="Jones C."/>
            <person name="Kamal M."/>
            <person name="Kamat A."/>
            <person name="Kamvysselis M."/>
            <person name="Karlsson E."/>
            <person name="Kells C."/>
            <person name="Kieu A."/>
            <person name="Kisner P."/>
            <person name="Kodira C."/>
            <person name="Kulbokas E."/>
            <person name="Labutti K."/>
            <person name="Lama D."/>
            <person name="Landers T."/>
            <person name="Leger J."/>
            <person name="Levine S."/>
            <person name="Lewis D."/>
            <person name="Lewis T."/>
            <person name="Lindblad-toh K."/>
            <person name="Liu X."/>
            <person name="Lokyitsang T."/>
            <person name="Lokyitsang Y."/>
            <person name="Lucien O."/>
            <person name="Lui A."/>
            <person name="Ma L.J."/>
            <person name="Mabbitt R."/>
            <person name="Macdonald J."/>
            <person name="Maclean C."/>
            <person name="Major J."/>
            <person name="Manning J."/>
            <person name="Marabella R."/>
            <person name="Maru K."/>
            <person name="Matthews C."/>
            <person name="Mauceli E."/>
            <person name="Mccarthy M."/>
            <person name="Mcdonough S."/>
            <person name="Mcghee T."/>
            <person name="Meldrim J."/>
            <person name="Meneus L."/>
            <person name="Mesirov J."/>
            <person name="Mihalev A."/>
            <person name="Mihova T."/>
            <person name="Mikkelsen T."/>
            <person name="Mlenga V."/>
            <person name="Moru K."/>
            <person name="Mozes J."/>
            <person name="Mulrain L."/>
            <person name="Munson G."/>
            <person name="Naylor J."/>
            <person name="Newes C."/>
            <person name="Nguyen C."/>
            <person name="Nguyen N."/>
            <person name="Nguyen T."/>
            <person name="Nicol R."/>
            <person name="Nielsen C."/>
            <person name="Nizzari M."/>
            <person name="Norbu C."/>
            <person name="Norbu N."/>
            <person name="O'donnell P."/>
            <person name="Okoawo O."/>
            <person name="O'leary S."/>
            <person name="Omotosho B."/>
            <person name="O'neill K."/>
            <person name="Osman S."/>
            <person name="Parker S."/>
            <person name="Perrin D."/>
            <person name="Phunkhang P."/>
            <person name="Piqani B."/>
            <person name="Purcell S."/>
            <person name="Rachupka T."/>
            <person name="Ramasamy U."/>
            <person name="Rameau R."/>
            <person name="Ray V."/>
            <person name="Raymond C."/>
            <person name="Retta R."/>
            <person name="Richardson S."/>
            <person name="Rise C."/>
            <person name="Rodriguez J."/>
            <person name="Rogers J."/>
            <person name="Rogov P."/>
            <person name="Rutman M."/>
            <person name="Schupbach R."/>
            <person name="Seaman C."/>
            <person name="Settipalli S."/>
            <person name="Sharpe T."/>
            <person name="Sheridan J."/>
            <person name="Sherpa N."/>
            <person name="Shi J."/>
            <person name="Smirnov S."/>
            <person name="Smith C."/>
            <person name="Sougnez C."/>
            <person name="Spencer B."/>
            <person name="Stalker J."/>
            <person name="Stange-thomann N."/>
            <person name="Stavropoulos S."/>
            <person name="Stetson K."/>
            <person name="Stone C."/>
            <person name="Stone S."/>
            <person name="Stubbs M."/>
            <person name="Talamas J."/>
            <person name="Tchuinga P."/>
            <person name="Tenzing P."/>
            <person name="Tesfaye S."/>
            <person name="Theodore J."/>
            <person name="Thoulutsang Y."/>
            <person name="Topham K."/>
            <person name="Towey S."/>
            <person name="Tsamla T."/>
            <person name="Tsomo N."/>
            <person name="Vallee D."/>
            <person name="Vassiliev H."/>
            <person name="Venkataraman V."/>
            <person name="Vinson J."/>
            <person name="Vo A."/>
            <person name="Wade C."/>
            <person name="Wang S."/>
            <person name="Wangchuk T."/>
            <person name="Wangdi T."/>
            <person name="Whittaker C."/>
            <person name="Wilkinson J."/>
            <person name="Wu Y."/>
            <person name="Wyman D."/>
            <person name="Yadav S."/>
            <person name="Yang S."/>
            <person name="Yang X."/>
            <person name="Yeager S."/>
            <person name="Yee E."/>
            <person name="Young G."/>
            <person name="Zainoun J."/>
            <person name="Zembeck L."/>
            <person name="Zimmer A."/>
            <person name="Zody M."/>
            <person name="Lander E."/>
        </authorList>
    </citation>
    <scope>NUCLEOTIDE SEQUENCE [LARGE SCALE GENOMIC DNA]</scope>
</reference>
<dbReference type="InterPro" id="IPR001128">
    <property type="entry name" value="Cyt_P450"/>
</dbReference>
<evidence type="ECO:0000256" key="5">
    <source>
        <dbReference type="PIRSR" id="PIRSR602401-1"/>
    </source>
</evidence>
<dbReference type="PANTHER" id="PTHR24291">
    <property type="entry name" value="CYTOCHROME P450 FAMILY 4"/>
    <property type="match status" value="1"/>
</dbReference>
<dbReference type="GO" id="GO:0020037">
    <property type="term" value="F:heme binding"/>
    <property type="evidence" value="ECO:0007669"/>
    <property type="project" value="InterPro"/>
</dbReference>
<dbReference type="SUPFAM" id="SSF48264">
    <property type="entry name" value="Cytochrome P450"/>
    <property type="match status" value="1"/>
</dbReference>
<dbReference type="InterPro" id="IPR036396">
    <property type="entry name" value="Cyt_P450_sf"/>
</dbReference>
<keyword evidence="6" id="KW-0560">Oxidoreductase</keyword>
<keyword evidence="3" id="KW-0256">Endoplasmic reticulum</keyword>
<dbReference type="Pfam" id="PF00067">
    <property type="entry name" value="p450"/>
    <property type="match status" value="1"/>
</dbReference>
<keyword evidence="5 6" id="KW-0408">Iron</keyword>
<name>H2YYR6_CIOSA</name>
<dbReference type="GO" id="GO:0005789">
    <property type="term" value="C:endoplasmic reticulum membrane"/>
    <property type="evidence" value="ECO:0007669"/>
    <property type="project" value="UniProtKB-SubCell"/>
</dbReference>
<dbReference type="PRINTS" id="PR00463">
    <property type="entry name" value="EP450I"/>
</dbReference>
<dbReference type="eggNOG" id="KOG0157">
    <property type="taxonomic scope" value="Eukaryota"/>
</dbReference>
<comment type="subcellular location">
    <subcellularLocation>
        <location evidence="1">Endoplasmic reticulum membrane</location>
    </subcellularLocation>
</comment>
<organism evidence="8 9">
    <name type="scientific">Ciona savignyi</name>
    <name type="common">Pacific transparent sea squirt</name>
    <dbReference type="NCBI Taxonomy" id="51511"/>
    <lineage>
        <taxon>Eukaryota</taxon>
        <taxon>Metazoa</taxon>
        <taxon>Chordata</taxon>
        <taxon>Tunicata</taxon>
        <taxon>Ascidiacea</taxon>
        <taxon>Phlebobranchia</taxon>
        <taxon>Cionidae</taxon>
        <taxon>Ciona</taxon>
    </lineage>
</organism>
<keyword evidence="5 6" id="KW-0479">Metal-binding</keyword>
<evidence type="ECO:0000256" key="3">
    <source>
        <dbReference type="ARBA" id="ARBA00022824"/>
    </source>
</evidence>
<keyword evidence="6" id="KW-0503">Monooxygenase</keyword>
<protein>
    <submittedName>
        <fullName evidence="8">Uncharacterized protein</fullName>
    </submittedName>
</protein>
<reference evidence="8" key="2">
    <citation type="submission" date="2025-08" db="UniProtKB">
        <authorList>
            <consortium name="Ensembl"/>
        </authorList>
    </citation>
    <scope>IDENTIFICATION</scope>
</reference>
<evidence type="ECO:0000313" key="8">
    <source>
        <dbReference type="Ensembl" id="ENSCSAVP00000010477.1"/>
    </source>
</evidence>
<proteinExistence type="inferred from homology"/>
<comment type="similarity">
    <text evidence="2 6">Belongs to the cytochrome P450 family.</text>
</comment>
<evidence type="ECO:0000256" key="6">
    <source>
        <dbReference type="RuleBase" id="RU000461"/>
    </source>
</evidence>
<comment type="cofactor">
    <cofactor evidence="5">
        <name>heme</name>
        <dbReference type="ChEBI" id="CHEBI:30413"/>
    </cofactor>
</comment>
<dbReference type="Ensembl" id="ENSCSAVT00000010604.1">
    <property type="protein sequence ID" value="ENSCSAVP00000010477.1"/>
    <property type="gene ID" value="ENSCSAVG00000006172.1"/>
</dbReference>